<evidence type="ECO:0000313" key="2">
    <source>
        <dbReference type="Proteomes" id="UP001199106"/>
    </source>
</evidence>
<dbReference type="Proteomes" id="UP001199106">
    <property type="component" value="Unassembled WGS sequence"/>
</dbReference>
<sequence length="226" mass="26957">MKTDLLAIGQVSHHFMLVFTLAEYRSFQRACLQPFVHLDEFWNFVRVFYPSDNPAVARNYRGHLITLALPRYSWHMYDIMPLLEFFNRAPHIECNIWQTGGEGDRIKIIANSLRQYIFAPPRGALTISKFMFRVYSTKRFYHGNLDEFHDIWHNAAFKIVFNPISQRDWMDGRLINFPEHHERAPTRMNKDRLKRQNVSQFLEAAGLSDDDIKTRWEMRFTVEGQR</sequence>
<proteinExistence type="predicted"/>
<dbReference type="EMBL" id="JAANER010000010">
    <property type="protein sequence ID" value="KAG9185597.1"/>
    <property type="molecule type" value="Genomic_DNA"/>
</dbReference>
<accession>A0AAD4F9E3</accession>
<reference evidence="1" key="1">
    <citation type="submission" date="2021-07" db="EMBL/GenBank/DDBJ databases">
        <title>Genome Resource of American Ginseng Black Spot Pathogen Alternaria panax.</title>
        <authorList>
            <person name="Qiu C."/>
            <person name="Wang W."/>
            <person name="Liu Z."/>
        </authorList>
    </citation>
    <scope>NUCLEOTIDE SEQUENCE</scope>
    <source>
        <strain evidence="1">BNCC115425</strain>
    </source>
</reference>
<organism evidence="1 2">
    <name type="scientific">Alternaria panax</name>
    <dbReference type="NCBI Taxonomy" id="48097"/>
    <lineage>
        <taxon>Eukaryota</taxon>
        <taxon>Fungi</taxon>
        <taxon>Dikarya</taxon>
        <taxon>Ascomycota</taxon>
        <taxon>Pezizomycotina</taxon>
        <taxon>Dothideomycetes</taxon>
        <taxon>Pleosporomycetidae</taxon>
        <taxon>Pleosporales</taxon>
        <taxon>Pleosporineae</taxon>
        <taxon>Pleosporaceae</taxon>
        <taxon>Alternaria</taxon>
        <taxon>Alternaria sect. Panax</taxon>
    </lineage>
</organism>
<comment type="caution">
    <text evidence="1">The sequence shown here is derived from an EMBL/GenBank/DDBJ whole genome shotgun (WGS) entry which is preliminary data.</text>
</comment>
<name>A0AAD4F9E3_9PLEO</name>
<keyword evidence="2" id="KW-1185">Reference proteome</keyword>
<dbReference type="AlphaFoldDB" id="A0AAD4F9E3"/>
<evidence type="ECO:0000313" key="1">
    <source>
        <dbReference type="EMBL" id="KAG9185597.1"/>
    </source>
</evidence>
<gene>
    <name evidence="1" type="ORF">G6011_06928</name>
</gene>
<protein>
    <submittedName>
        <fullName evidence="1">Uncharacterized protein</fullName>
    </submittedName>
</protein>